<accession>A0A2M9G6N5</accession>
<dbReference type="Gene3D" id="3.50.50.60">
    <property type="entry name" value="FAD/NAD(P)-binding domain"/>
    <property type="match status" value="2"/>
</dbReference>
<dbReference type="PRINTS" id="PR00368">
    <property type="entry name" value="FADPNR"/>
</dbReference>
<keyword evidence="2 10" id="KW-0285">Flavoprotein</keyword>
<evidence type="ECO:0000256" key="10">
    <source>
        <dbReference type="RuleBase" id="RU003691"/>
    </source>
</evidence>
<keyword evidence="3 8" id="KW-0274">FAD</keyword>
<dbReference type="OrthoDB" id="9764616at2"/>
<keyword evidence="8" id="KW-0547">Nucleotide-binding</keyword>
<evidence type="ECO:0000256" key="2">
    <source>
        <dbReference type="ARBA" id="ARBA00022630"/>
    </source>
</evidence>
<comment type="similarity">
    <text evidence="1 10">Belongs to the class-I pyridine nucleotide-disulfide oxidoreductase family.</text>
</comment>
<feature type="binding site" evidence="8">
    <location>
        <begin position="178"/>
        <end position="185"/>
    </location>
    <ligand>
        <name>NAD(+)</name>
        <dbReference type="ChEBI" id="CHEBI:57540"/>
    </ligand>
</feature>
<evidence type="ECO:0000256" key="4">
    <source>
        <dbReference type="ARBA" id="ARBA00022857"/>
    </source>
</evidence>
<dbReference type="GO" id="GO:0016668">
    <property type="term" value="F:oxidoreductase activity, acting on a sulfur group of donors, NAD(P) as acceptor"/>
    <property type="evidence" value="ECO:0007669"/>
    <property type="project" value="InterPro"/>
</dbReference>
<keyword evidence="4" id="KW-0521">NADP</keyword>
<dbReference type="SUPFAM" id="SSF55424">
    <property type="entry name" value="FAD/NAD-linked reductases, dimerisation (C-terminal) domain"/>
    <property type="match status" value="1"/>
</dbReference>
<evidence type="ECO:0000256" key="1">
    <source>
        <dbReference type="ARBA" id="ARBA00007532"/>
    </source>
</evidence>
<evidence type="ECO:0000259" key="11">
    <source>
        <dbReference type="Pfam" id="PF02852"/>
    </source>
</evidence>
<dbReference type="InterPro" id="IPR012999">
    <property type="entry name" value="Pyr_OxRdtase_I_AS"/>
</dbReference>
<evidence type="ECO:0000313" key="14">
    <source>
        <dbReference type="Proteomes" id="UP000229498"/>
    </source>
</evidence>
<dbReference type="InterPro" id="IPR001100">
    <property type="entry name" value="Pyr_nuc-diS_OxRdtase"/>
</dbReference>
<dbReference type="GO" id="GO:0003955">
    <property type="term" value="F:NAD(P)H dehydrogenase (quinone) activity"/>
    <property type="evidence" value="ECO:0007669"/>
    <property type="project" value="TreeGrafter"/>
</dbReference>
<keyword evidence="14" id="KW-1185">Reference proteome</keyword>
<evidence type="ECO:0000256" key="6">
    <source>
        <dbReference type="ARBA" id="ARBA00023157"/>
    </source>
</evidence>
<evidence type="ECO:0000313" key="13">
    <source>
        <dbReference type="EMBL" id="PJK31372.1"/>
    </source>
</evidence>
<protein>
    <submittedName>
        <fullName evidence="13">Dihydrolipoamide dehydrogenase</fullName>
    </submittedName>
</protein>
<reference evidence="13 14" key="1">
    <citation type="submission" date="2017-11" db="EMBL/GenBank/DDBJ databases">
        <title>Draft genome sequence of Rhizobiales bacterium SY3-13.</title>
        <authorList>
            <person name="Sun C."/>
        </authorList>
    </citation>
    <scope>NUCLEOTIDE SEQUENCE [LARGE SCALE GENOMIC DNA]</scope>
    <source>
        <strain evidence="13 14">SY3-13</strain>
    </source>
</reference>
<dbReference type="PANTHER" id="PTHR43014">
    <property type="entry name" value="MERCURIC REDUCTASE"/>
    <property type="match status" value="1"/>
</dbReference>
<sequence length="470" mass="50307">MPERIDTDICVIGAGSGGLSVAAGAVQMGAPTVLIEGGRMGGDCLNYGCVPSKSLLAAAHHAAVWRRSGDFGVRYAAPEVRFDRVNDHVRSVIDAIAPHDSQERFEGLGVQVIRDWARFVSPREVEAGGALVRARRFVIATGSRPVAPPIPGLEEAGYLTNETIFDNRVLPGHLIVIGGGPIGMELAQAHAELGARVTLLEAARVLGRDDPELAAIAADAVRESGVDIREGVKIARVEAGPAVVLEYADSEERIEGSHLLVAAGRRANLERLDLHKAGIEHGARGLIVDRGLKTTNRRVYAVGDAAGGLQFTHVAGHHAGLVIRNALFRLPVKDDPAIIPWTTYTDPELAWVGLQQEAARSRHGDIDVLRWPLADNDRARAERRTEGLAKAVVHKGRVIGAGIVGPGAGDLIGIWALAVKKRMKVADLAGFVAPYPTMGEVTKRLAGSYYTPKLFSDRTRRIVRLLARFG</sequence>
<keyword evidence="8" id="KW-0520">NAD</keyword>
<feature type="binding site" evidence="8">
    <location>
        <position position="264"/>
    </location>
    <ligand>
        <name>NAD(+)</name>
        <dbReference type="ChEBI" id="CHEBI:57540"/>
    </ligand>
</feature>
<gene>
    <name evidence="13" type="ORF">CVT23_01440</name>
</gene>
<feature type="binding site" evidence="8">
    <location>
        <position position="304"/>
    </location>
    <ligand>
        <name>FAD</name>
        <dbReference type="ChEBI" id="CHEBI:57692"/>
    </ligand>
</feature>
<name>A0A2M9G6N5_9PROT</name>
<evidence type="ECO:0000256" key="3">
    <source>
        <dbReference type="ARBA" id="ARBA00022827"/>
    </source>
</evidence>
<feature type="domain" description="Pyridine nucleotide-disulphide oxidoreductase dimerisation" evidence="11">
    <location>
        <begin position="339"/>
        <end position="444"/>
    </location>
</feature>
<proteinExistence type="inferred from homology"/>
<evidence type="ECO:0000256" key="9">
    <source>
        <dbReference type="PIRSR" id="PIRSR000350-4"/>
    </source>
</evidence>
<feature type="binding site" evidence="8">
    <location>
        <position position="53"/>
    </location>
    <ligand>
        <name>FAD</name>
        <dbReference type="ChEBI" id="CHEBI:57692"/>
    </ligand>
</feature>
<dbReference type="InterPro" id="IPR036188">
    <property type="entry name" value="FAD/NAD-bd_sf"/>
</dbReference>
<dbReference type="FunFam" id="3.30.390.30:FF:000001">
    <property type="entry name" value="Dihydrolipoyl dehydrogenase"/>
    <property type="match status" value="1"/>
</dbReference>
<dbReference type="Proteomes" id="UP000229498">
    <property type="component" value="Unassembled WGS sequence"/>
</dbReference>
<dbReference type="Pfam" id="PF02852">
    <property type="entry name" value="Pyr_redox_dim"/>
    <property type="match status" value="1"/>
</dbReference>
<dbReference type="Pfam" id="PF07992">
    <property type="entry name" value="Pyr_redox_2"/>
    <property type="match status" value="1"/>
</dbReference>
<comment type="caution">
    <text evidence="13">The sequence shown here is derived from an EMBL/GenBank/DDBJ whole genome shotgun (WGS) entry which is preliminary data.</text>
</comment>
<dbReference type="InterPro" id="IPR004099">
    <property type="entry name" value="Pyr_nucl-diS_OxRdtase_dimer"/>
</dbReference>
<dbReference type="SUPFAM" id="SSF51905">
    <property type="entry name" value="FAD/NAD(P)-binding domain"/>
    <property type="match status" value="1"/>
</dbReference>
<dbReference type="Gene3D" id="3.30.390.30">
    <property type="match status" value="1"/>
</dbReference>
<feature type="disulfide bond" description="Redox-active" evidence="9">
    <location>
        <begin position="44"/>
        <end position="49"/>
    </location>
</feature>
<dbReference type="RefSeq" id="WP_109793798.1">
    <property type="nucleotide sequence ID" value="NZ_PHIG01000005.1"/>
</dbReference>
<dbReference type="EMBL" id="PHIG01000005">
    <property type="protein sequence ID" value="PJK31372.1"/>
    <property type="molecule type" value="Genomic_DNA"/>
</dbReference>
<keyword evidence="7 10" id="KW-0676">Redox-active center</keyword>
<dbReference type="GO" id="GO:0050660">
    <property type="term" value="F:flavin adenine dinucleotide binding"/>
    <property type="evidence" value="ECO:0007669"/>
    <property type="project" value="TreeGrafter"/>
</dbReference>
<feature type="domain" description="FAD/NAD(P)-binding" evidence="12">
    <location>
        <begin position="8"/>
        <end position="319"/>
    </location>
</feature>
<dbReference type="PRINTS" id="PR00411">
    <property type="entry name" value="PNDRDTASEI"/>
</dbReference>
<keyword evidence="6" id="KW-1015">Disulfide bond</keyword>
<evidence type="ECO:0000256" key="7">
    <source>
        <dbReference type="ARBA" id="ARBA00023284"/>
    </source>
</evidence>
<feature type="binding site" evidence="8">
    <location>
        <begin position="141"/>
        <end position="143"/>
    </location>
    <ligand>
        <name>FAD</name>
        <dbReference type="ChEBI" id="CHEBI:57692"/>
    </ligand>
</feature>
<dbReference type="PROSITE" id="PS00076">
    <property type="entry name" value="PYRIDINE_REDOX_1"/>
    <property type="match status" value="1"/>
</dbReference>
<dbReference type="AlphaFoldDB" id="A0A2M9G6N5"/>
<keyword evidence="5 10" id="KW-0560">Oxidoreductase</keyword>
<feature type="binding site" evidence="8">
    <location>
        <position position="201"/>
    </location>
    <ligand>
        <name>NAD(+)</name>
        <dbReference type="ChEBI" id="CHEBI:57540"/>
    </ligand>
</feature>
<dbReference type="InterPro" id="IPR016156">
    <property type="entry name" value="FAD/NAD-linked_Rdtase_dimer_sf"/>
</dbReference>
<evidence type="ECO:0000256" key="5">
    <source>
        <dbReference type="ARBA" id="ARBA00023002"/>
    </source>
</evidence>
<dbReference type="PIRSF" id="PIRSF000350">
    <property type="entry name" value="Mercury_reductase_MerA"/>
    <property type="match status" value="1"/>
</dbReference>
<evidence type="ECO:0000259" key="12">
    <source>
        <dbReference type="Pfam" id="PF07992"/>
    </source>
</evidence>
<evidence type="ECO:0000256" key="8">
    <source>
        <dbReference type="PIRSR" id="PIRSR000350-3"/>
    </source>
</evidence>
<organism evidence="13 14">
    <name type="scientific">Minwuia thermotolerans</name>
    <dbReference type="NCBI Taxonomy" id="2056226"/>
    <lineage>
        <taxon>Bacteria</taxon>
        <taxon>Pseudomonadati</taxon>
        <taxon>Pseudomonadota</taxon>
        <taxon>Alphaproteobacteria</taxon>
        <taxon>Minwuiales</taxon>
        <taxon>Minwuiaceae</taxon>
        <taxon>Minwuia</taxon>
    </lineage>
</organism>
<dbReference type="PANTHER" id="PTHR43014:SF2">
    <property type="entry name" value="MERCURIC REDUCTASE"/>
    <property type="match status" value="1"/>
</dbReference>
<dbReference type="InterPro" id="IPR023753">
    <property type="entry name" value="FAD/NAD-binding_dom"/>
</dbReference>
<comment type="cofactor">
    <cofactor evidence="8">
        <name>FAD</name>
        <dbReference type="ChEBI" id="CHEBI:57692"/>
    </cofactor>
    <text evidence="8">Binds 1 FAD per subunit.</text>
</comment>